<sequence length="182" mass="19956">MSSYGRCRFNLRASYSMIIFFFTFLPLNLKTQEVFDSSQDHFLIQSTVYENRRSLIETTFPGPALDASPPSPDQIDENSPPQPPPGDELPRPPSSSDQAKPPTTPLVTPSPPSLPLPLPLSPPSGTKKKSSSNVYMIVGIVVGVITVSVALIIFFLIRSRKIPIKPWTNSGQLQDAFITGKT</sequence>
<feature type="compositionally biased region" description="Pro residues" evidence="6">
    <location>
        <begin position="80"/>
        <end position="93"/>
    </location>
</feature>
<keyword evidence="1 7" id="KW-0812">Transmembrane</keyword>
<feature type="transmembrane region" description="Helical" evidence="7">
    <location>
        <begin position="134"/>
        <end position="157"/>
    </location>
</feature>
<keyword evidence="2" id="KW-0732">Signal</keyword>
<keyword evidence="3 7" id="KW-1133">Transmembrane helix</keyword>
<dbReference type="EMBL" id="CM002876">
    <property type="protein sequence ID" value="KFK27381.1"/>
    <property type="molecule type" value="Genomic_DNA"/>
</dbReference>
<protein>
    <submittedName>
        <fullName evidence="8">Uncharacterized protein</fullName>
    </submittedName>
</protein>
<dbReference type="PANTHER" id="PTHR46084">
    <property type="entry name" value="PROTEIN MALE DISCOVERER 2"/>
    <property type="match status" value="1"/>
</dbReference>
<evidence type="ECO:0000256" key="4">
    <source>
        <dbReference type="ARBA" id="ARBA00023136"/>
    </source>
</evidence>
<evidence type="ECO:0000256" key="6">
    <source>
        <dbReference type="SAM" id="MobiDB-lite"/>
    </source>
</evidence>
<comment type="subcellular location">
    <subcellularLocation>
        <location evidence="5">Endomembrane system</location>
        <topology evidence="5">Single-pass type I membrane protein</topology>
    </subcellularLocation>
</comment>
<organism evidence="8 9">
    <name type="scientific">Arabis alpina</name>
    <name type="common">Alpine rock-cress</name>
    <dbReference type="NCBI Taxonomy" id="50452"/>
    <lineage>
        <taxon>Eukaryota</taxon>
        <taxon>Viridiplantae</taxon>
        <taxon>Streptophyta</taxon>
        <taxon>Embryophyta</taxon>
        <taxon>Tracheophyta</taxon>
        <taxon>Spermatophyta</taxon>
        <taxon>Magnoliopsida</taxon>
        <taxon>eudicotyledons</taxon>
        <taxon>Gunneridae</taxon>
        <taxon>Pentapetalae</taxon>
        <taxon>rosids</taxon>
        <taxon>malvids</taxon>
        <taxon>Brassicales</taxon>
        <taxon>Brassicaceae</taxon>
        <taxon>Arabideae</taxon>
        <taxon>Arabis</taxon>
    </lineage>
</organism>
<dbReference type="AlphaFoldDB" id="A0A087GBX9"/>
<evidence type="ECO:0000256" key="3">
    <source>
        <dbReference type="ARBA" id="ARBA00022989"/>
    </source>
</evidence>
<keyword evidence="9" id="KW-1185">Reference proteome</keyword>
<evidence type="ECO:0000256" key="1">
    <source>
        <dbReference type="ARBA" id="ARBA00022692"/>
    </source>
</evidence>
<evidence type="ECO:0000256" key="2">
    <source>
        <dbReference type="ARBA" id="ARBA00022729"/>
    </source>
</evidence>
<accession>A0A087GBX9</accession>
<feature type="region of interest" description="Disordered" evidence="6">
    <location>
        <begin position="59"/>
        <end position="130"/>
    </location>
</feature>
<feature type="compositionally biased region" description="Pro residues" evidence="6">
    <location>
        <begin position="102"/>
        <end position="122"/>
    </location>
</feature>
<dbReference type="GO" id="GO:0012505">
    <property type="term" value="C:endomembrane system"/>
    <property type="evidence" value="ECO:0007669"/>
    <property type="project" value="UniProtKB-SubCell"/>
</dbReference>
<evidence type="ECO:0000313" key="8">
    <source>
        <dbReference type="EMBL" id="KFK27381.1"/>
    </source>
</evidence>
<dbReference type="eggNOG" id="KOG1187">
    <property type="taxonomic scope" value="Eukaryota"/>
</dbReference>
<dbReference type="PANTHER" id="PTHR46084:SF26">
    <property type="entry name" value="PROTEIN KINASE SUPERFAMILY PROTEIN"/>
    <property type="match status" value="1"/>
</dbReference>
<reference evidence="9" key="1">
    <citation type="journal article" date="2015" name="Nat. Plants">
        <title>Genome expansion of Arabis alpina linked with retrotransposition and reduced symmetric DNA methylation.</title>
        <authorList>
            <person name="Willing E.M."/>
            <person name="Rawat V."/>
            <person name="Mandakova T."/>
            <person name="Maumus F."/>
            <person name="James G.V."/>
            <person name="Nordstroem K.J."/>
            <person name="Becker C."/>
            <person name="Warthmann N."/>
            <person name="Chica C."/>
            <person name="Szarzynska B."/>
            <person name="Zytnicki M."/>
            <person name="Albani M.C."/>
            <person name="Kiefer C."/>
            <person name="Bergonzi S."/>
            <person name="Castaings L."/>
            <person name="Mateos J.L."/>
            <person name="Berns M.C."/>
            <person name="Bujdoso N."/>
            <person name="Piofczyk T."/>
            <person name="de Lorenzo L."/>
            <person name="Barrero-Sicilia C."/>
            <person name="Mateos I."/>
            <person name="Piednoel M."/>
            <person name="Hagmann J."/>
            <person name="Chen-Min-Tao R."/>
            <person name="Iglesias-Fernandez R."/>
            <person name="Schuster S.C."/>
            <person name="Alonso-Blanco C."/>
            <person name="Roudier F."/>
            <person name="Carbonero P."/>
            <person name="Paz-Ares J."/>
            <person name="Davis S.J."/>
            <person name="Pecinka A."/>
            <person name="Quesneville H."/>
            <person name="Colot V."/>
            <person name="Lysak M.A."/>
            <person name="Weigel D."/>
            <person name="Coupland G."/>
            <person name="Schneeberger K."/>
        </authorList>
    </citation>
    <scope>NUCLEOTIDE SEQUENCE [LARGE SCALE GENOMIC DNA]</scope>
    <source>
        <strain evidence="9">cv. Pajares</strain>
    </source>
</reference>
<gene>
    <name evidence="8" type="ordered locus">AALP_Aa8g375500</name>
</gene>
<dbReference type="Gramene" id="KFK27381">
    <property type="protein sequence ID" value="KFK27381"/>
    <property type="gene ID" value="AALP_AA8G375500"/>
</dbReference>
<feature type="transmembrane region" description="Helical" evidence="7">
    <location>
        <begin position="12"/>
        <end position="29"/>
    </location>
</feature>
<evidence type="ECO:0000256" key="5">
    <source>
        <dbReference type="ARBA" id="ARBA00046288"/>
    </source>
</evidence>
<name>A0A087GBX9_ARAAL</name>
<evidence type="ECO:0000313" key="9">
    <source>
        <dbReference type="Proteomes" id="UP000029120"/>
    </source>
</evidence>
<evidence type="ECO:0000256" key="7">
    <source>
        <dbReference type="SAM" id="Phobius"/>
    </source>
</evidence>
<keyword evidence="4 7" id="KW-0472">Membrane</keyword>
<dbReference type="Proteomes" id="UP000029120">
    <property type="component" value="Chromosome 8"/>
</dbReference>
<proteinExistence type="predicted"/>